<evidence type="ECO:0000313" key="3">
    <source>
        <dbReference type="Proteomes" id="UP000316008"/>
    </source>
</evidence>
<evidence type="ECO:0000313" key="2">
    <source>
        <dbReference type="EMBL" id="TSJ47715.1"/>
    </source>
</evidence>
<proteinExistence type="predicted"/>
<protein>
    <submittedName>
        <fullName evidence="2">HNH endonuclease</fullName>
    </submittedName>
</protein>
<dbReference type="EMBL" id="VLPL01000001">
    <property type="protein sequence ID" value="TSJ47715.1"/>
    <property type="molecule type" value="Genomic_DNA"/>
</dbReference>
<evidence type="ECO:0000259" key="1">
    <source>
        <dbReference type="Pfam" id="PF13391"/>
    </source>
</evidence>
<accession>A0A556N6F3</accession>
<sequence>MAKNNWSRDEHIVAFNLYCKIPFTKINANYPPVKELAQIMGRSNGSIAMKLANFARLDPDLKARNVSGLSQGAKGEEEVWNEFKDNWNELAWESEQILAKYKGQSVEASSGINLDNIPHEGLERETLIKARVNQYFFRKAILSSYNSSCCITGITFPELLVASHVVPWSKDTGNRVNPSNGVCLNSLHDKAFDTGLITITPDYKVKLSDKLLMNSNSTFISLFLPYHGKSIQLPKRFLPDKSLLKWHNENVFVGSGI</sequence>
<organism evidence="2 3">
    <name type="scientific">Fluviicola chungangensis</name>
    <dbReference type="NCBI Taxonomy" id="2597671"/>
    <lineage>
        <taxon>Bacteria</taxon>
        <taxon>Pseudomonadati</taxon>
        <taxon>Bacteroidota</taxon>
        <taxon>Flavobacteriia</taxon>
        <taxon>Flavobacteriales</taxon>
        <taxon>Crocinitomicaceae</taxon>
        <taxon>Fluviicola</taxon>
    </lineage>
</organism>
<comment type="caution">
    <text evidence="2">The sequence shown here is derived from an EMBL/GenBank/DDBJ whole genome shotgun (WGS) entry which is preliminary data.</text>
</comment>
<dbReference type="GO" id="GO:0004519">
    <property type="term" value="F:endonuclease activity"/>
    <property type="evidence" value="ECO:0007669"/>
    <property type="project" value="UniProtKB-KW"/>
</dbReference>
<keyword evidence="2" id="KW-0540">Nuclease</keyword>
<dbReference type="Pfam" id="PF13391">
    <property type="entry name" value="HNH_2"/>
    <property type="match status" value="1"/>
</dbReference>
<name>A0A556N6F3_9FLAO</name>
<gene>
    <name evidence="2" type="ORF">FO442_00890</name>
</gene>
<reference evidence="2 3" key="1">
    <citation type="submission" date="2019-07" db="EMBL/GenBank/DDBJ databases">
        <authorList>
            <person name="Huq M.A."/>
        </authorList>
    </citation>
    <scope>NUCLEOTIDE SEQUENCE [LARGE SCALE GENOMIC DNA]</scope>
    <source>
        <strain evidence="2 3">MAH-3</strain>
    </source>
</reference>
<dbReference type="OrthoDB" id="67788at2"/>
<feature type="domain" description="HNH nuclease" evidence="1">
    <location>
        <begin position="149"/>
        <end position="199"/>
    </location>
</feature>
<keyword evidence="2" id="KW-0378">Hydrolase</keyword>
<dbReference type="AlphaFoldDB" id="A0A556N6F3"/>
<dbReference type="Proteomes" id="UP000316008">
    <property type="component" value="Unassembled WGS sequence"/>
</dbReference>
<keyword evidence="2" id="KW-0255">Endonuclease</keyword>
<keyword evidence="3" id="KW-1185">Reference proteome</keyword>
<dbReference type="InterPro" id="IPR003615">
    <property type="entry name" value="HNH_nuc"/>
</dbReference>